<feature type="region of interest" description="Disordered" evidence="1">
    <location>
        <begin position="1"/>
        <end position="112"/>
    </location>
</feature>
<feature type="compositionally biased region" description="Basic and acidic residues" evidence="1">
    <location>
        <begin position="17"/>
        <end position="37"/>
    </location>
</feature>
<gene>
    <name evidence="2" type="primary">PLEST010246</name>
    <name evidence="2" type="ORF">PLESTB_001535600</name>
</gene>
<feature type="compositionally biased region" description="Low complexity" evidence="1">
    <location>
        <begin position="38"/>
        <end position="51"/>
    </location>
</feature>
<sequence length="144" mass="14805">MDSMPSAWPPPWNQYRRQNDSDAPAARREPDIADRASPEAPAATASAASQPIQIPNSIAAESSFCTPPPAPSEAAAAATAAGSVPLPPSSGLRCSGGGGGGFQRSGQGGLDEGLPVVRKLENVLTDKQTNRPRLPCVVKECGEM</sequence>
<feature type="compositionally biased region" description="Polar residues" evidence="1">
    <location>
        <begin position="52"/>
        <end position="65"/>
    </location>
</feature>
<feature type="compositionally biased region" description="Gly residues" evidence="1">
    <location>
        <begin position="94"/>
        <end position="111"/>
    </location>
</feature>
<evidence type="ECO:0000313" key="2">
    <source>
        <dbReference type="EMBL" id="GLC59786.1"/>
    </source>
</evidence>
<reference evidence="2 3" key="1">
    <citation type="journal article" date="2023" name="Commun. Biol.">
        <title>Reorganization of the ancestral sex-determining regions during the evolution of trioecy in Pleodorina starrii.</title>
        <authorList>
            <person name="Takahashi K."/>
            <person name="Suzuki S."/>
            <person name="Kawai-Toyooka H."/>
            <person name="Yamamoto K."/>
            <person name="Hamaji T."/>
            <person name="Ootsuki R."/>
            <person name="Yamaguchi H."/>
            <person name="Kawachi M."/>
            <person name="Higashiyama T."/>
            <person name="Nozaki H."/>
        </authorList>
    </citation>
    <scope>NUCLEOTIDE SEQUENCE [LARGE SCALE GENOMIC DNA]</scope>
    <source>
        <strain evidence="2 3">NIES-4479</strain>
    </source>
</reference>
<accession>A0A9W6BWF9</accession>
<feature type="compositionally biased region" description="Low complexity" evidence="1">
    <location>
        <begin position="72"/>
        <end position="81"/>
    </location>
</feature>
<dbReference type="EMBL" id="BRXU01000030">
    <property type="protein sequence ID" value="GLC59786.1"/>
    <property type="molecule type" value="Genomic_DNA"/>
</dbReference>
<comment type="caution">
    <text evidence="2">The sequence shown here is derived from an EMBL/GenBank/DDBJ whole genome shotgun (WGS) entry which is preliminary data.</text>
</comment>
<organism evidence="2 3">
    <name type="scientific">Pleodorina starrii</name>
    <dbReference type="NCBI Taxonomy" id="330485"/>
    <lineage>
        <taxon>Eukaryota</taxon>
        <taxon>Viridiplantae</taxon>
        <taxon>Chlorophyta</taxon>
        <taxon>core chlorophytes</taxon>
        <taxon>Chlorophyceae</taxon>
        <taxon>CS clade</taxon>
        <taxon>Chlamydomonadales</taxon>
        <taxon>Volvocaceae</taxon>
        <taxon>Pleodorina</taxon>
    </lineage>
</organism>
<evidence type="ECO:0000256" key="1">
    <source>
        <dbReference type="SAM" id="MobiDB-lite"/>
    </source>
</evidence>
<name>A0A9W6BWF9_9CHLO</name>
<dbReference type="AlphaFoldDB" id="A0A9W6BWF9"/>
<protein>
    <submittedName>
        <fullName evidence="2">Uncharacterized protein</fullName>
    </submittedName>
</protein>
<proteinExistence type="predicted"/>
<evidence type="ECO:0000313" key="3">
    <source>
        <dbReference type="Proteomes" id="UP001165080"/>
    </source>
</evidence>
<dbReference type="Proteomes" id="UP001165080">
    <property type="component" value="Unassembled WGS sequence"/>
</dbReference>
<keyword evidence="3" id="KW-1185">Reference proteome</keyword>